<dbReference type="AlphaFoldDB" id="H1D2V7"/>
<dbReference type="PANTHER" id="PTHR43267">
    <property type="entry name" value="TRNA THREONYLCARBAMOYLADENOSINE DEHYDRATASE"/>
    <property type="match status" value="1"/>
</dbReference>
<sequence length="233" mass="25707">MDPIFVRTARIIGEKGVDFLSTKTVAVFGIGGVGSYAAEALVRAGVGHLIFIDKDAVEDSNLNRQLVADRTTLGRNKADIMVERAHRVNPACDARALAVYYRPGDEDFIKNLHADFIIDAIDDVPAKVSIAEICYKLKIPEISSMGTGNRLRPEMLQIADINKTSVCHLARKMRKELKERRVRHLTVVYSKELPHKPIGEGHAPGSTSFVPPVSGMMMAGYVIRNLLKEVNIT</sequence>
<comment type="caution">
    <text evidence="2">The sequence shown here is derived from an EMBL/GenBank/DDBJ whole genome shotgun (WGS) entry which is preliminary data.</text>
</comment>
<accession>H1D2V7</accession>
<keyword evidence="3" id="KW-1185">Reference proteome</keyword>
<dbReference type="SUPFAM" id="SSF69572">
    <property type="entry name" value="Activating enzymes of the ubiquitin-like proteins"/>
    <property type="match status" value="1"/>
</dbReference>
<name>H1D2V7_9FIRM</name>
<dbReference type="EMBL" id="ADLT01000066">
    <property type="protein sequence ID" value="EHO62098.1"/>
    <property type="molecule type" value="Genomic_DNA"/>
</dbReference>
<dbReference type="InterPro" id="IPR045886">
    <property type="entry name" value="ThiF/MoeB/HesA"/>
</dbReference>
<evidence type="ECO:0000313" key="3">
    <source>
        <dbReference type="Proteomes" id="UP000003277"/>
    </source>
</evidence>
<dbReference type="RefSeq" id="WP_008860439.1">
    <property type="nucleotide sequence ID" value="NZ_JH591189.1"/>
</dbReference>
<dbReference type="Pfam" id="PF00899">
    <property type="entry name" value="ThiF"/>
    <property type="match status" value="1"/>
</dbReference>
<dbReference type="PATRIC" id="fig|742743.3.peg.1959"/>
<dbReference type="GO" id="GO:0008641">
    <property type="term" value="F:ubiquitin-like modifier activating enzyme activity"/>
    <property type="evidence" value="ECO:0007669"/>
    <property type="project" value="InterPro"/>
</dbReference>
<feature type="domain" description="THIF-type NAD/FAD binding fold" evidence="1">
    <location>
        <begin position="10"/>
        <end position="229"/>
    </location>
</feature>
<dbReference type="GO" id="GO:0061504">
    <property type="term" value="P:cyclic threonylcarbamoyladenosine biosynthetic process"/>
    <property type="evidence" value="ECO:0007669"/>
    <property type="project" value="TreeGrafter"/>
</dbReference>
<organism evidence="2 3">
    <name type="scientific">Dialister succinatiphilus YIT 11850</name>
    <dbReference type="NCBI Taxonomy" id="742743"/>
    <lineage>
        <taxon>Bacteria</taxon>
        <taxon>Bacillati</taxon>
        <taxon>Bacillota</taxon>
        <taxon>Negativicutes</taxon>
        <taxon>Veillonellales</taxon>
        <taxon>Veillonellaceae</taxon>
        <taxon>Dialister</taxon>
    </lineage>
</organism>
<proteinExistence type="predicted"/>
<dbReference type="GO" id="GO:0061503">
    <property type="term" value="F:tRNA threonylcarbamoyladenosine dehydratase"/>
    <property type="evidence" value="ECO:0007669"/>
    <property type="project" value="TreeGrafter"/>
</dbReference>
<evidence type="ECO:0000313" key="2">
    <source>
        <dbReference type="EMBL" id="EHO62098.1"/>
    </source>
</evidence>
<dbReference type="Proteomes" id="UP000003277">
    <property type="component" value="Unassembled WGS sequence"/>
</dbReference>
<reference evidence="2 3" key="1">
    <citation type="submission" date="2011-11" db="EMBL/GenBank/DDBJ databases">
        <title>The Genome Sequence of Dialister succinatiphilus YIT 11850.</title>
        <authorList>
            <consortium name="The Broad Institute Genome Sequencing Platform"/>
            <person name="Earl A."/>
            <person name="Ward D."/>
            <person name="Feldgarden M."/>
            <person name="Gevers D."/>
            <person name="Morotomi M."/>
            <person name="Young S.K."/>
            <person name="Zeng Q."/>
            <person name="Gargeya S."/>
            <person name="Fitzgerald M."/>
            <person name="Haas B."/>
            <person name="Abouelleil A."/>
            <person name="Alvarado L."/>
            <person name="Arachchi H.M."/>
            <person name="Berlin A."/>
            <person name="Brown A."/>
            <person name="Chapman S.B."/>
            <person name="Dunbar C."/>
            <person name="Gearin G."/>
            <person name="Goldberg J."/>
            <person name="Griggs A."/>
            <person name="Gujja S."/>
            <person name="Heiman D."/>
            <person name="Howarth C."/>
            <person name="Lui A."/>
            <person name="MacDonald P.J.P."/>
            <person name="Montmayeur A."/>
            <person name="Murphy C."/>
            <person name="Neiman D."/>
            <person name="Pearson M."/>
            <person name="Priest M."/>
            <person name="Roberts A."/>
            <person name="Saif S."/>
            <person name="Shea T."/>
            <person name="Sisk P."/>
            <person name="Stolte C."/>
            <person name="Sykes S."/>
            <person name="Wortman J."/>
            <person name="Nusbaum C."/>
            <person name="Birren B."/>
        </authorList>
    </citation>
    <scope>NUCLEOTIDE SEQUENCE [LARGE SCALE GENOMIC DNA]</scope>
    <source>
        <strain evidence="2 3">YIT 11850</strain>
    </source>
</reference>
<dbReference type="HOGENOM" id="CLU_013325_4_1_9"/>
<dbReference type="CDD" id="cd00755">
    <property type="entry name" value="YgdL_like"/>
    <property type="match status" value="1"/>
</dbReference>
<dbReference type="STRING" id="742743.HMPREF9453_01945"/>
<protein>
    <recommendedName>
        <fullName evidence="1">THIF-type NAD/FAD binding fold domain-containing protein</fullName>
    </recommendedName>
</protein>
<dbReference type="Gene3D" id="3.40.50.720">
    <property type="entry name" value="NAD(P)-binding Rossmann-like Domain"/>
    <property type="match status" value="1"/>
</dbReference>
<dbReference type="PANTHER" id="PTHR43267:SF1">
    <property type="entry name" value="TRNA THREONYLCARBAMOYLADENOSINE DEHYDRATASE"/>
    <property type="match status" value="1"/>
</dbReference>
<dbReference type="eggNOG" id="COG1179">
    <property type="taxonomic scope" value="Bacteria"/>
</dbReference>
<gene>
    <name evidence="2" type="ORF">HMPREF9453_01945</name>
</gene>
<evidence type="ECO:0000259" key="1">
    <source>
        <dbReference type="Pfam" id="PF00899"/>
    </source>
</evidence>
<dbReference type="InterPro" id="IPR035985">
    <property type="entry name" value="Ubiquitin-activating_enz"/>
</dbReference>
<dbReference type="OrthoDB" id="9804150at2"/>
<dbReference type="InterPro" id="IPR000594">
    <property type="entry name" value="ThiF_NAD_FAD-bd"/>
</dbReference>